<reference evidence="1 2" key="1">
    <citation type="journal article" date="2019" name="Sci. Rep.">
        <title>Nanopore sequencing improves the draft genome of the human pathogenic amoeba Naegleria fowleri.</title>
        <authorList>
            <person name="Liechti N."/>
            <person name="Schurch N."/>
            <person name="Bruggmann R."/>
            <person name="Wittwer M."/>
        </authorList>
    </citation>
    <scope>NUCLEOTIDE SEQUENCE [LARGE SCALE GENOMIC DNA]</scope>
    <source>
        <strain evidence="1 2">ATCC 30894</strain>
    </source>
</reference>
<dbReference type="OrthoDB" id="10404670at2759"/>
<dbReference type="VEuPathDB" id="AmoebaDB:NF0010890"/>
<dbReference type="GeneID" id="68107305"/>
<keyword evidence="2" id="KW-1185">Reference proteome</keyword>
<dbReference type="RefSeq" id="XP_044569761.1">
    <property type="nucleotide sequence ID" value="XM_044712581.1"/>
</dbReference>
<sequence length="447" mass="51765">MKRKTSSLLDFVPEKYIKKIKFNPQQTEECLNEDIWVKIMEYLTCQEVLLTMMLVSKKIFQFAREVPLKLSVDYVTREDVFNSSNVKRISSINIGEASHIPCSIMQYIDEVRKNDIIGADKLMNSDKILGLTSLTLHSESTQGIQSIFKDNSKLKNLKQLTIHQACFYPFAYESILQNTNLASIDSITLDFFEATYKTCHDSYPVTPLAESPIFKNARSFHILNSWQFQDKEIMDLFQSPNFQNINNITLDCDNLTTKTIQTLASSKLDIHYLKITAPSDCTSDTLLEVVTVAKPFQNLHSLIILYCDPIQNTTFMDFVKKGPQRNLKTLDLCLQEVDVHVINCISRESKFRNIEHLALCDEREFVDLDSLIEWTKWKPAKVLSFFGTSCCRFISEEEFNIFLDHLELSNWRSVKNFHLDFIPLECLGRLRSILFHSTVTTDEFDEE</sequence>
<name>A0A6A5CII7_NAEFO</name>
<evidence type="ECO:0000313" key="1">
    <source>
        <dbReference type="EMBL" id="KAF0985048.1"/>
    </source>
</evidence>
<accession>A0A6A5CII7</accession>
<proteinExistence type="predicted"/>
<comment type="caution">
    <text evidence="1">The sequence shown here is derived from an EMBL/GenBank/DDBJ whole genome shotgun (WGS) entry which is preliminary data.</text>
</comment>
<evidence type="ECO:0008006" key="3">
    <source>
        <dbReference type="Google" id="ProtNLM"/>
    </source>
</evidence>
<gene>
    <name evidence="1" type="ORF">FDP41_000087</name>
</gene>
<dbReference type="AlphaFoldDB" id="A0A6A5CII7"/>
<dbReference type="VEuPathDB" id="AmoebaDB:NfTy_025940"/>
<dbReference type="Proteomes" id="UP000444721">
    <property type="component" value="Unassembled WGS sequence"/>
</dbReference>
<organism evidence="1 2">
    <name type="scientific">Naegleria fowleri</name>
    <name type="common">Brain eating amoeba</name>
    <dbReference type="NCBI Taxonomy" id="5763"/>
    <lineage>
        <taxon>Eukaryota</taxon>
        <taxon>Discoba</taxon>
        <taxon>Heterolobosea</taxon>
        <taxon>Tetramitia</taxon>
        <taxon>Eutetramitia</taxon>
        <taxon>Vahlkampfiidae</taxon>
        <taxon>Naegleria</taxon>
    </lineage>
</organism>
<dbReference type="EMBL" id="VFQX01000001">
    <property type="protein sequence ID" value="KAF0985048.1"/>
    <property type="molecule type" value="Genomic_DNA"/>
</dbReference>
<dbReference type="VEuPathDB" id="AmoebaDB:FDP41_000087"/>
<protein>
    <recommendedName>
        <fullName evidence="3">F-box domain-containing protein</fullName>
    </recommendedName>
</protein>
<evidence type="ECO:0000313" key="2">
    <source>
        <dbReference type="Proteomes" id="UP000444721"/>
    </source>
</evidence>